<protein>
    <submittedName>
        <fullName evidence="3">Uncharacterized protein</fullName>
    </submittedName>
</protein>
<feature type="coiled-coil region" evidence="1">
    <location>
        <begin position="1007"/>
        <end position="1055"/>
    </location>
</feature>
<feature type="coiled-coil region" evidence="1">
    <location>
        <begin position="1106"/>
        <end position="1157"/>
    </location>
</feature>
<feature type="coiled-coil region" evidence="1">
    <location>
        <begin position="943"/>
        <end position="981"/>
    </location>
</feature>
<evidence type="ECO:0000313" key="4">
    <source>
        <dbReference type="EMBL" id="CAF3557440.1"/>
    </source>
</evidence>
<feature type="coiled-coil region" evidence="1">
    <location>
        <begin position="1272"/>
        <end position="1313"/>
    </location>
</feature>
<feature type="coiled-coil region" evidence="1">
    <location>
        <begin position="686"/>
        <end position="713"/>
    </location>
</feature>
<gene>
    <name evidence="3" type="ORF">GPM918_LOCUS2140</name>
    <name evidence="4" type="ORF">SRO942_LOCUS2140</name>
</gene>
<dbReference type="Proteomes" id="UP000681722">
    <property type="component" value="Unassembled WGS sequence"/>
</dbReference>
<sequence>MLIFESTACLKHYNNQTDTVVNALLENTVPEWLKTSAINNEKGKNGIDIWDVNDENSTLKNDLFLSEKHNIYNGDEFDIFDQDTNIDLARIHHLDDKSHLADQRERYARLGVVADFDYGEEYDDEYDDTYADGLVEVDDTIESELNLMKNENKEKGIMPNRFRANNNESEDEDDESKPRRDQFVENPEVVRERFLQRQMQWQQRHQRPAQQTQQPEQYDVTGTARGRGQSSTVVHNRRWKNQTKSTHGNHNRRDLASRKMAHLRMSTSSPIDNDGQQVHYLNLCWWWPWWLKTKRFEKLKQFNCGNRKYSTTKSQKDDRVLLNYIEKSTRRKKRSESMEVQTAADEEDDNNSKDNADGSRPKTRRAERSNLASLASPVSESYQRSQAVHVANLLHEAGLTDVLHSDWSEQIKYFLSERSYLIHQIEIIRSQYGIIKKRLDESETENEKLLTENRILSKEVLLYRNLINAPPSADGNSKDYTQLRSKIDQVLLENARLYQEINAFKTSDPVYEQVQILEEQKKQLEKDFNRLKAQLKLNESSVITSISDTTNVSPKRNKIDEQQRQQITRLQTENHTLNSKLNSATDECEQLRLLNKKLISDIEQLRQVRSPTILSATKNTNYLSTIIDSSTTTTNRDHKAKSKSRAHRYTTEIVPLTQSNLKYFDSSSRKSLTSPISQRTTPDHEIVELREHVRRLENTLHQREIELGKLQQEIEKGTSSIMSSIEDLFLISTPPPSTQQSPSKGSTSHDKELVLPLPRSTVVNTLSSSLVVSTTDEIERLQTELDQLHDKLDDISRENQLLRDRVQDCETVEEENVFLYAKKQKLDDEIERGRMRELLIEQELKLLQDKLKGAEGNRDNKGGQSTIMDTSQTIGNISNMKLKIDRLHRVNNQLELEVIGLRDELQLTNNKYEQCKRELYQKDEHYKKLLAIIEDNQRFPQELPRLEKLNVELENQLENQKKEYDIKIHDLQERNEKREQKYSSLYESILKLQSDYRQKEIDYVNTMDDVIRQREELRLQINQLKQQYEQLQHEYQILKGELESKEEINRDLKLALTSSTNDTQSIYTQLRHLNTSLSDLQIKYNRDMKDRNDQIDQWKIENKNLMTTHEIELVQARQTIAQLQQNNIQIDNLRSTIDKLQLEIAEKQGYIEHIQNDLSERSVIHTNRNTQLSQENKNRAIKIIELEQSLSHEQQRRTDIQRSLQEVQLDLLKAKASAKEANEKNIELEKRLREADKRFEESLRSQLIECTEPSRRELSSIRVELIAKSEQLTVAQQALDEEKLRRQRIEMKLKRLKDEYIVLRKELHQRSEENDILQHELVERQFKNDYNMHVTNQTTTTLRSNESDQQPATTAVQLYLKEKADNQHWQLKCRTYQQKLEHLQKNYELAKQRYKQRLQEERDSFDRAKSKYMEHVRNAQRDLHDTRSLLEKEAECKLNQEQSYQQLIDERRQLLTSMVDKDAKVREMRRENLLLTSKIQLLEDQMENLNDRVDRTLRERNQLRREIASVRFDSNLSIETSSRSSPVTITSGPSRTTTTHIETSPSGWHNPVHYTESFGFNGFNETNPFSTTTTNVST</sequence>
<evidence type="ECO:0000313" key="3">
    <source>
        <dbReference type="EMBL" id="CAF0774953.1"/>
    </source>
</evidence>
<feature type="coiled-coil region" evidence="1">
    <location>
        <begin position="439"/>
        <end position="541"/>
    </location>
</feature>
<feature type="coiled-coil region" evidence="1">
    <location>
        <begin position="567"/>
        <end position="608"/>
    </location>
</feature>
<feature type="region of interest" description="Disordered" evidence="2">
    <location>
        <begin position="732"/>
        <end position="751"/>
    </location>
</feature>
<feature type="coiled-coil region" evidence="1">
    <location>
        <begin position="877"/>
        <end position="918"/>
    </location>
</feature>
<dbReference type="EMBL" id="CAJNOQ010000227">
    <property type="protein sequence ID" value="CAF0774953.1"/>
    <property type="molecule type" value="Genomic_DNA"/>
</dbReference>
<feature type="region of interest" description="Disordered" evidence="2">
    <location>
        <begin position="332"/>
        <end position="378"/>
    </location>
</feature>
<evidence type="ECO:0000256" key="2">
    <source>
        <dbReference type="SAM" id="MobiDB-lite"/>
    </source>
</evidence>
<reference evidence="3" key="1">
    <citation type="submission" date="2021-02" db="EMBL/GenBank/DDBJ databases">
        <authorList>
            <person name="Nowell W R."/>
        </authorList>
    </citation>
    <scope>NUCLEOTIDE SEQUENCE</scope>
</reference>
<feature type="coiled-coil region" evidence="1">
    <location>
        <begin position="1366"/>
        <end position="1411"/>
    </location>
</feature>
<feature type="compositionally biased region" description="Basic and acidic residues" evidence="2">
    <location>
        <begin position="176"/>
        <end position="195"/>
    </location>
</feature>
<evidence type="ECO:0000313" key="5">
    <source>
        <dbReference type="Proteomes" id="UP000663829"/>
    </source>
</evidence>
<dbReference type="OrthoDB" id="10007527at2759"/>
<feature type="region of interest" description="Disordered" evidence="2">
    <location>
        <begin position="149"/>
        <end position="234"/>
    </location>
</feature>
<feature type="coiled-coil region" evidence="1">
    <location>
        <begin position="1465"/>
        <end position="1506"/>
    </location>
</feature>
<feature type="compositionally biased region" description="Basic and acidic residues" evidence="2">
    <location>
        <begin position="350"/>
        <end position="368"/>
    </location>
</feature>
<feature type="coiled-coil region" evidence="1">
    <location>
        <begin position="1204"/>
        <end position="1245"/>
    </location>
</feature>
<feature type="region of interest" description="Disordered" evidence="2">
    <location>
        <begin position="1519"/>
        <end position="1548"/>
    </location>
</feature>
<dbReference type="Proteomes" id="UP000663829">
    <property type="component" value="Unassembled WGS sequence"/>
</dbReference>
<accession>A0A813R1W2</accession>
<name>A0A813R1W2_9BILA</name>
<proteinExistence type="predicted"/>
<organism evidence="3 5">
    <name type="scientific">Didymodactylos carnosus</name>
    <dbReference type="NCBI Taxonomy" id="1234261"/>
    <lineage>
        <taxon>Eukaryota</taxon>
        <taxon>Metazoa</taxon>
        <taxon>Spiralia</taxon>
        <taxon>Gnathifera</taxon>
        <taxon>Rotifera</taxon>
        <taxon>Eurotatoria</taxon>
        <taxon>Bdelloidea</taxon>
        <taxon>Philodinida</taxon>
        <taxon>Philodinidae</taxon>
        <taxon>Didymodactylos</taxon>
    </lineage>
</organism>
<feature type="coiled-coil region" evidence="1">
    <location>
        <begin position="771"/>
        <end position="829"/>
    </location>
</feature>
<keyword evidence="5" id="KW-1185">Reference proteome</keyword>
<comment type="caution">
    <text evidence="3">The sequence shown here is derived from an EMBL/GenBank/DDBJ whole genome shotgun (WGS) entry which is preliminary data.</text>
</comment>
<feature type="compositionally biased region" description="Low complexity" evidence="2">
    <location>
        <begin position="196"/>
        <end position="217"/>
    </location>
</feature>
<dbReference type="EMBL" id="CAJOBC010000227">
    <property type="protein sequence ID" value="CAF3557440.1"/>
    <property type="molecule type" value="Genomic_DNA"/>
</dbReference>
<feature type="compositionally biased region" description="Low complexity" evidence="2">
    <location>
        <begin position="1528"/>
        <end position="1539"/>
    </location>
</feature>
<keyword evidence="1" id="KW-0175">Coiled coil</keyword>
<evidence type="ECO:0000256" key="1">
    <source>
        <dbReference type="SAM" id="Coils"/>
    </source>
</evidence>